<name>A0A1H8JNB9_9EURY</name>
<organism evidence="2 3">
    <name type="scientific">Halorientalis persicus</name>
    <dbReference type="NCBI Taxonomy" id="1367881"/>
    <lineage>
        <taxon>Archaea</taxon>
        <taxon>Methanobacteriati</taxon>
        <taxon>Methanobacteriota</taxon>
        <taxon>Stenosarchaea group</taxon>
        <taxon>Halobacteria</taxon>
        <taxon>Halobacteriales</taxon>
        <taxon>Haloarculaceae</taxon>
        <taxon>Halorientalis</taxon>
    </lineage>
</organism>
<accession>A0A1H8JNB9</accession>
<reference evidence="3" key="1">
    <citation type="submission" date="2016-10" db="EMBL/GenBank/DDBJ databases">
        <authorList>
            <person name="Varghese N."/>
            <person name="Submissions S."/>
        </authorList>
    </citation>
    <scope>NUCLEOTIDE SEQUENCE [LARGE SCALE GENOMIC DNA]</scope>
    <source>
        <strain evidence="3">IBRC-M 10043</strain>
    </source>
</reference>
<keyword evidence="1" id="KW-0812">Transmembrane</keyword>
<dbReference type="AlphaFoldDB" id="A0A1H8JNB9"/>
<evidence type="ECO:0000256" key="1">
    <source>
        <dbReference type="SAM" id="Phobius"/>
    </source>
</evidence>
<keyword evidence="1" id="KW-0472">Membrane</keyword>
<protein>
    <submittedName>
        <fullName evidence="2">Uncharacterized protein</fullName>
    </submittedName>
</protein>
<dbReference type="EMBL" id="FOCX01000005">
    <property type="protein sequence ID" value="SEN82210.1"/>
    <property type="molecule type" value="Genomic_DNA"/>
</dbReference>
<keyword evidence="1" id="KW-1133">Transmembrane helix</keyword>
<keyword evidence="3" id="KW-1185">Reference proteome</keyword>
<gene>
    <name evidence="2" type="ORF">SAMN05216388_1005131</name>
</gene>
<sequence>MDTSSFDPRMALAGIQMTVFAVFLVVYFGQASPLSPLSFFIAVVGTSLTVFGLRE</sequence>
<dbReference type="RefSeq" id="WP_170845358.1">
    <property type="nucleotide sequence ID" value="NZ_FOCX01000005.1"/>
</dbReference>
<feature type="transmembrane region" description="Helical" evidence="1">
    <location>
        <begin position="36"/>
        <end position="53"/>
    </location>
</feature>
<evidence type="ECO:0000313" key="3">
    <source>
        <dbReference type="Proteomes" id="UP000198775"/>
    </source>
</evidence>
<evidence type="ECO:0000313" key="2">
    <source>
        <dbReference type="EMBL" id="SEN82210.1"/>
    </source>
</evidence>
<proteinExistence type="predicted"/>
<dbReference type="Proteomes" id="UP000198775">
    <property type="component" value="Unassembled WGS sequence"/>
</dbReference>
<feature type="transmembrane region" description="Helical" evidence="1">
    <location>
        <begin position="12"/>
        <end position="30"/>
    </location>
</feature>